<evidence type="ECO:0000259" key="9">
    <source>
        <dbReference type="Pfam" id="PF01593"/>
    </source>
</evidence>
<comment type="subcellular location">
    <subcellularLocation>
        <location evidence="2">Cytoplasm</location>
    </subcellularLocation>
</comment>
<dbReference type="PANTHER" id="PTHR10742">
    <property type="entry name" value="FLAVIN MONOAMINE OXIDASE"/>
    <property type="match status" value="1"/>
</dbReference>
<dbReference type="Pfam" id="PF01593">
    <property type="entry name" value="Amino_oxidase"/>
    <property type="match status" value="1"/>
</dbReference>
<evidence type="ECO:0000256" key="5">
    <source>
        <dbReference type="ARBA" id="ARBA00022630"/>
    </source>
</evidence>
<evidence type="ECO:0000313" key="10">
    <source>
        <dbReference type="EMBL" id="CAD7246533.1"/>
    </source>
</evidence>
<keyword evidence="5" id="KW-0285">Flavoprotein</keyword>
<evidence type="ECO:0000256" key="2">
    <source>
        <dbReference type="ARBA" id="ARBA00004496"/>
    </source>
</evidence>
<keyword evidence="4" id="KW-0963">Cytoplasm</keyword>
<evidence type="ECO:0000256" key="1">
    <source>
        <dbReference type="ARBA" id="ARBA00001974"/>
    </source>
</evidence>
<sequence length="487" mass="54235">MWHRSFLSALWVMWSLSAGDADGTDAPGRRNFKVVIVGGGLAGLSAAEHLARNGIGNVVVLEATDRAGGRVQTDTRTFGGEKVEMGATFVHGGSLNNPIYHLANRLQLFSSPPKRVTQEQWVQSDKFLAFDARYIDEDVVGNATRLFAEALEKMDEDNPVPVVRHLNRFLRDAHSDSESDSRDFQLVWNALKNLEQLDVGAELEKASTMEFTSYQELTGGDMTTAKPMSDIIRYLVSLHFPDMFKLGEPVAKIGWDGGSHRAVVETEAGKRYDADHVIVTVSLGVLKNGTDLFQPQLPNEKLQAIERLGFGTVNKIFLEFEKPFWSADDHHIVLCQNASAPSDDWIHHVSSLDMEHHGKKPLMTLWLAGDAAIRMETEPDDVVKDKCTRLLREFTGNPSLDPPKLLHRTKWMSNPRFRGSYSYVSTQSMREDALTLGEPLPSAQDPILLFAGEATHPQFFSTMHGAFLSGIREAERVVALHRLKGSM</sequence>
<dbReference type="GO" id="GO:0005737">
    <property type="term" value="C:cytoplasm"/>
    <property type="evidence" value="ECO:0007669"/>
    <property type="project" value="UniProtKB-SubCell"/>
</dbReference>
<evidence type="ECO:0000256" key="3">
    <source>
        <dbReference type="ARBA" id="ARBA00005995"/>
    </source>
</evidence>
<feature type="domain" description="Amine oxidase" evidence="9">
    <location>
        <begin position="41"/>
        <end position="477"/>
    </location>
</feature>
<evidence type="ECO:0000256" key="6">
    <source>
        <dbReference type="ARBA" id="ARBA00022827"/>
    </source>
</evidence>
<keyword evidence="8" id="KW-0732">Signal</keyword>
<dbReference type="OrthoDB" id="2019015at2759"/>
<protein>
    <recommendedName>
        <fullName evidence="9">Amine oxidase domain-containing protein</fullName>
    </recommendedName>
</protein>
<keyword evidence="7" id="KW-0560">Oxidoreductase</keyword>
<comment type="similarity">
    <text evidence="3">Belongs to the flavin monoamine oxidase family.</text>
</comment>
<dbReference type="GO" id="GO:0046592">
    <property type="term" value="F:polyamine oxidase activity"/>
    <property type="evidence" value="ECO:0007669"/>
    <property type="project" value="TreeGrafter"/>
</dbReference>
<keyword evidence="11" id="KW-1185">Reference proteome</keyword>
<organism evidence="10">
    <name type="scientific">Darwinula stevensoni</name>
    <dbReference type="NCBI Taxonomy" id="69355"/>
    <lineage>
        <taxon>Eukaryota</taxon>
        <taxon>Metazoa</taxon>
        <taxon>Ecdysozoa</taxon>
        <taxon>Arthropoda</taxon>
        <taxon>Crustacea</taxon>
        <taxon>Oligostraca</taxon>
        <taxon>Ostracoda</taxon>
        <taxon>Podocopa</taxon>
        <taxon>Podocopida</taxon>
        <taxon>Darwinulocopina</taxon>
        <taxon>Darwinuloidea</taxon>
        <taxon>Darwinulidae</taxon>
        <taxon>Darwinula</taxon>
    </lineage>
</organism>
<dbReference type="SUPFAM" id="SSF54373">
    <property type="entry name" value="FAD-linked reductases, C-terminal domain"/>
    <property type="match status" value="1"/>
</dbReference>
<keyword evidence="6" id="KW-0274">FAD</keyword>
<evidence type="ECO:0000256" key="4">
    <source>
        <dbReference type="ARBA" id="ARBA00022490"/>
    </source>
</evidence>
<gene>
    <name evidence="10" type="ORF">DSTB1V02_LOCUS6381</name>
</gene>
<accession>A0A7R8XA54</accession>
<evidence type="ECO:0000313" key="11">
    <source>
        <dbReference type="Proteomes" id="UP000677054"/>
    </source>
</evidence>
<proteinExistence type="inferred from homology"/>
<dbReference type="AlphaFoldDB" id="A0A7R8XA54"/>
<dbReference type="PANTHER" id="PTHR10742:SF405">
    <property type="entry name" value="PEROXISOMAL N(1)-ACETYL-SPERMINE_SPERMIDINE OXIDASE"/>
    <property type="match status" value="1"/>
</dbReference>
<dbReference type="InterPro" id="IPR036188">
    <property type="entry name" value="FAD/NAD-bd_sf"/>
</dbReference>
<reference evidence="10" key="1">
    <citation type="submission" date="2020-11" db="EMBL/GenBank/DDBJ databases">
        <authorList>
            <person name="Tran Van P."/>
        </authorList>
    </citation>
    <scope>NUCLEOTIDE SEQUENCE</scope>
</reference>
<comment type="cofactor">
    <cofactor evidence="1">
        <name>FAD</name>
        <dbReference type="ChEBI" id="CHEBI:57692"/>
    </cofactor>
</comment>
<dbReference type="Gene3D" id="3.50.50.60">
    <property type="entry name" value="FAD/NAD(P)-binding domain"/>
    <property type="match status" value="1"/>
</dbReference>
<dbReference type="InterPro" id="IPR050281">
    <property type="entry name" value="Flavin_monoamine_oxidase"/>
</dbReference>
<evidence type="ECO:0000256" key="8">
    <source>
        <dbReference type="SAM" id="SignalP"/>
    </source>
</evidence>
<name>A0A7R8XA54_9CRUS</name>
<dbReference type="EMBL" id="LR900678">
    <property type="protein sequence ID" value="CAD7246533.1"/>
    <property type="molecule type" value="Genomic_DNA"/>
</dbReference>
<dbReference type="EMBL" id="CAJPEV010001161">
    <property type="protein sequence ID" value="CAG0891097.1"/>
    <property type="molecule type" value="Genomic_DNA"/>
</dbReference>
<evidence type="ECO:0000256" key="7">
    <source>
        <dbReference type="ARBA" id="ARBA00023002"/>
    </source>
</evidence>
<dbReference type="Proteomes" id="UP000677054">
    <property type="component" value="Unassembled WGS sequence"/>
</dbReference>
<feature type="signal peptide" evidence="8">
    <location>
        <begin position="1"/>
        <end position="21"/>
    </location>
</feature>
<dbReference type="SUPFAM" id="SSF51905">
    <property type="entry name" value="FAD/NAD(P)-binding domain"/>
    <property type="match status" value="1"/>
</dbReference>
<dbReference type="PRINTS" id="PR00419">
    <property type="entry name" value="ADXRDTASE"/>
</dbReference>
<dbReference type="Gene3D" id="3.90.660.10">
    <property type="match status" value="1"/>
</dbReference>
<dbReference type="InterPro" id="IPR002937">
    <property type="entry name" value="Amino_oxidase"/>
</dbReference>
<feature type="chain" id="PRO_5036402468" description="Amine oxidase domain-containing protein" evidence="8">
    <location>
        <begin position="22"/>
        <end position="487"/>
    </location>
</feature>